<organism evidence="1 2">
    <name type="scientific">Naganishia onofrii</name>
    <dbReference type="NCBI Taxonomy" id="1851511"/>
    <lineage>
        <taxon>Eukaryota</taxon>
        <taxon>Fungi</taxon>
        <taxon>Dikarya</taxon>
        <taxon>Basidiomycota</taxon>
        <taxon>Agaricomycotina</taxon>
        <taxon>Tremellomycetes</taxon>
        <taxon>Filobasidiales</taxon>
        <taxon>Filobasidiaceae</taxon>
        <taxon>Naganishia</taxon>
    </lineage>
</organism>
<keyword evidence="2" id="KW-1185">Reference proteome</keyword>
<dbReference type="Proteomes" id="UP001234202">
    <property type="component" value="Unassembled WGS sequence"/>
</dbReference>
<reference evidence="1" key="1">
    <citation type="submission" date="2023-04" db="EMBL/GenBank/DDBJ databases">
        <title>Draft Genome sequencing of Naganishia species isolated from polar environments using Oxford Nanopore Technology.</title>
        <authorList>
            <person name="Leo P."/>
            <person name="Venkateswaran K."/>
        </authorList>
    </citation>
    <scope>NUCLEOTIDE SEQUENCE</scope>
    <source>
        <strain evidence="1">DBVPG 5303</strain>
    </source>
</reference>
<evidence type="ECO:0000313" key="1">
    <source>
        <dbReference type="EMBL" id="KAJ9118442.1"/>
    </source>
</evidence>
<dbReference type="EMBL" id="JASBWV010000029">
    <property type="protein sequence ID" value="KAJ9118442.1"/>
    <property type="molecule type" value="Genomic_DNA"/>
</dbReference>
<gene>
    <name evidence="1" type="ORF">QFC24_006273</name>
</gene>
<accession>A0ACC2X6R3</accession>
<evidence type="ECO:0000313" key="2">
    <source>
        <dbReference type="Proteomes" id="UP001234202"/>
    </source>
</evidence>
<name>A0ACC2X6R3_9TREE</name>
<sequence length="305" mass="35626">MQDVLKKRPAFSPLDLFDSGGSEEDTDLDAIASREFDDIEDDTMVERQKSDKDNIPTVSGQLQEKQPRVPATQSAIEPAVEPVTQPAPEPATQPATRPPAPTNAEGRQLASDANPTDSSVNKNSARHRRYLDTPSSRGKLVTSAMAELVRLQRDRDAETQAAQSQQERLDESWLELERMKAKREERLAEMQRERFRLEVQDRQREWMRRDQEEERRKLLDRWTEEDRAAKRRAEEMLEYRDRQEELRRAKRFEQEMDEKKVRLWISLRSATSDDEAGKVVWGEDWPEQRRRFPIRPMSNGVNTVL</sequence>
<comment type="caution">
    <text evidence="1">The sequence shown here is derived from an EMBL/GenBank/DDBJ whole genome shotgun (WGS) entry which is preliminary data.</text>
</comment>
<proteinExistence type="predicted"/>
<protein>
    <submittedName>
        <fullName evidence="1">Uncharacterized protein</fullName>
    </submittedName>
</protein>